<sequence length="39" mass="4456">MVKDISVVTAVTVVIITIRGENFSFVEDENMRSLLLRFL</sequence>
<gene>
    <name evidence="1" type="ORF">FCALED_LOCUS8057</name>
</gene>
<dbReference type="Proteomes" id="UP000789570">
    <property type="component" value="Unassembled WGS sequence"/>
</dbReference>
<keyword evidence="2" id="KW-1185">Reference proteome</keyword>
<name>A0A9N9G997_9GLOM</name>
<evidence type="ECO:0000313" key="2">
    <source>
        <dbReference type="Proteomes" id="UP000789570"/>
    </source>
</evidence>
<evidence type="ECO:0000313" key="1">
    <source>
        <dbReference type="EMBL" id="CAG8590292.1"/>
    </source>
</evidence>
<dbReference type="EMBL" id="CAJVPQ010002270">
    <property type="protein sequence ID" value="CAG8590292.1"/>
    <property type="molecule type" value="Genomic_DNA"/>
</dbReference>
<dbReference type="AlphaFoldDB" id="A0A9N9G997"/>
<comment type="caution">
    <text evidence="1">The sequence shown here is derived from an EMBL/GenBank/DDBJ whole genome shotgun (WGS) entry which is preliminary data.</text>
</comment>
<organism evidence="1 2">
    <name type="scientific">Funneliformis caledonium</name>
    <dbReference type="NCBI Taxonomy" id="1117310"/>
    <lineage>
        <taxon>Eukaryota</taxon>
        <taxon>Fungi</taxon>
        <taxon>Fungi incertae sedis</taxon>
        <taxon>Mucoromycota</taxon>
        <taxon>Glomeromycotina</taxon>
        <taxon>Glomeromycetes</taxon>
        <taxon>Glomerales</taxon>
        <taxon>Glomeraceae</taxon>
        <taxon>Funneliformis</taxon>
    </lineage>
</organism>
<proteinExistence type="predicted"/>
<protein>
    <submittedName>
        <fullName evidence="1">15743_t:CDS:1</fullName>
    </submittedName>
</protein>
<reference evidence="1" key="1">
    <citation type="submission" date="2021-06" db="EMBL/GenBank/DDBJ databases">
        <authorList>
            <person name="Kallberg Y."/>
            <person name="Tangrot J."/>
            <person name="Rosling A."/>
        </authorList>
    </citation>
    <scope>NUCLEOTIDE SEQUENCE</scope>
    <source>
        <strain evidence="1">UK204</strain>
    </source>
</reference>
<accession>A0A9N9G997</accession>